<accession>A0A2P2QS99</accession>
<dbReference type="AlphaFoldDB" id="A0A2P2QS99"/>
<protein>
    <submittedName>
        <fullName evidence="1">Uncharacterized protein</fullName>
    </submittedName>
</protein>
<dbReference type="EMBL" id="GGEC01089373">
    <property type="protein sequence ID" value="MBX69857.1"/>
    <property type="molecule type" value="Transcribed_RNA"/>
</dbReference>
<proteinExistence type="predicted"/>
<evidence type="ECO:0000313" key="1">
    <source>
        <dbReference type="EMBL" id="MBX69857.1"/>
    </source>
</evidence>
<organism evidence="1">
    <name type="scientific">Rhizophora mucronata</name>
    <name type="common">Asiatic mangrove</name>
    <dbReference type="NCBI Taxonomy" id="61149"/>
    <lineage>
        <taxon>Eukaryota</taxon>
        <taxon>Viridiplantae</taxon>
        <taxon>Streptophyta</taxon>
        <taxon>Embryophyta</taxon>
        <taxon>Tracheophyta</taxon>
        <taxon>Spermatophyta</taxon>
        <taxon>Magnoliopsida</taxon>
        <taxon>eudicotyledons</taxon>
        <taxon>Gunneridae</taxon>
        <taxon>Pentapetalae</taxon>
        <taxon>rosids</taxon>
        <taxon>fabids</taxon>
        <taxon>Malpighiales</taxon>
        <taxon>Rhizophoraceae</taxon>
        <taxon>Rhizophora</taxon>
    </lineage>
</organism>
<reference evidence="1" key="1">
    <citation type="submission" date="2018-02" db="EMBL/GenBank/DDBJ databases">
        <title>Rhizophora mucronata_Transcriptome.</title>
        <authorList>
            <person name="Meera S.P."/>
            <person name="Sreeshan A."/>
            <person name="Augustine A."/>
        </authorList>
    </citation>
    <scope>NUCLEOTIDE SEQUENCE</scope>
    <source>
        <tissue evidence="1">Leaf</tissue>
    </source>
</reference>
<sequence>MEQRHSISCLVSWHFASNRHFSSLPNRQQFLTQLQKGLYSPKLFYKLPRNLQWDYYIHFLTRSLVNKCLNLVPQLFQ</sequence>
<name>A0A2P2QS99_RHIMU</name>